<dbReference type="AlphaFoldDB" id="A0A7S0N915"/>
<evidence type="ECO:0000313" key="1">
    <source>
        <dbReference type="EMBL" id="CAD8663631.1"/>
    </source>
</evidence>
<dbReference type="InterPro" id="IPR029044">
    <property type="entry name" value="Nucleotide-diphossugar_trans"/>
</dbReference>
<dbReference type="SUPFAM" id="SSF53448">
    <property type="entry name" value="Nucleotide-diphospho-sugar transferases"/>
    <property type="match status" value="1"/>
</dbReference>
<dbReference type="Gene3D" id="3.90.550.20">
    <property type="match status" value="1"/>
</dbReference>
<organism evidence="1">
    <name type="scientific">Cryptomonas curvata</name>
    <dbReference type="NCBI Taxonomy" id="233186"/>
    <lineage>
        <taxon>Eukaryota</taxon>
        <taxon>Cryptophyceae</taxon>
        <taxon>Cryptomonadales</taxon>
        <taxon>Cryptomonadaceae</taxon>
        <taxon>Cryptomonas</taxon>
    </lineage>
</organism>
<protein>
    <recommendedName>
        <fullName evidence="2">Alpha 1,4-glycosyltransferase domain-containing protein</fullName>
    </recommendedName>
</protein>
<dbReference type="PANTHER" id="PTHR46830:SF2">
    <property type="entry name" value="ALPHA-1,4-N-ACETYLGLUCOSAMINYLTRANSFERASE"/>
    <property type="match status" value="1"/>
</dbReference>
<accession>A0A7S0N915</accession>
<reference evidence="1" key="1">
    <citation type="submission" date="2021-01" db="EMBL/GenBank/DDBJ databases">
        <authorList>
            <person name="Corre E."/>
            <person name="Pelletier E."/>
            <person name="Niang G."/>
            <person name="Scheremetjew M."/>
            <person name="Finn R."/>
            <person name="Kale V."/>
            <person name="Holt S."/>
            <person name="Cochrane G."/>
            <person name="Meng A."/>
            <person name="Brown T."/>
            <person name="Cohen L."/>
        </authorList>
    </citation>
    <scope>NUCLEOTIDE SEQUENCE</scope>
    <source>
        <strain evidence="1">CCAP979/52</strain>
    </source>
</reference>
<evidence type="ECO:0008006" key="2">
    <source>
        <dbReference type="Google" id="ProtNLM"/>
    </source>
</evidence>
<gene>
    <name evidence="1" type="ORF">CCUR1050_LOCUS33108</name>
</gene>
<dbReference type="EMBL" id="HBEZ01060267">
    <property type="protein sequence ID" value="CAD8663631.1"/>
    <property type="molecule type" value="Transcribed_RNA"/>
</dbReference>
<sequence length="161" mass="18484">MQALRDLGGIYMDLDVITIRPFTPLMNASFVMGHEGEGGVFGLCNAVLLSAPASPFVRLWIDYYAEAYDPAIWSMHSVKLPSMLGHLYPEHLTQVHHKTFFYPLWDGLDHLFRGHGDDFSDNIAMHLWESLSYDRFLANLTLAHIRKVDTNFNRAVRRFVD</sequence>
<name>A0A7S0N915_9CRYP</name>
<dbReference type="PANTHER" id="PTHR46830">
    <property type="entry name" value="TRANSFERASE, PUTATIVE-RELATED"/>
    <property type="match status" value="1"/>
</dbReference>
<proteinExistence type="predicted"/>